<dbReference type="PROSITE" id="PS50885">
    <property type="entry name" value="HAMP"/>
    <property type="match status" value="1"/>
</dbReference>
<name>A0AAU8LTB0_9BACT</name>
<keyword evidence="2" id="KW-0812">Transmembrane</keyword>
<feature type="transmembrane region" description="Helical" evidence="2">
    <location>
        <begin position="116"/>
        <end position="140"/>
    </location>
</feature>
<protein>
    <submittedName>
        <fullName evidence="4">Zinc-ribbon domain-containing protein</fullName>
    </submittedName>
</protein>
<evidence type="ECO:0000256" key="2">
    <source>
        <dbReference type="SAM" id="Phobius"/>
    </source>
</evidence>
<feature type="transmembrane region" description="Helical" evidence="2">
    <location>
        <begin position="286"/>
        <end position="309"/>
    </location>
</feature>
<proteinExistence type="predicted"/>
<keyword evidence="2" id="KW-0472">Membrane</keyword>
<evidence type="ECO:0000313" key="4">
    <source>
        <dbReference type="EMBL" id="XCN72120.1"/>
    </source>
</evidence>
<accession>A0AAU8LTB0</accession>
<dbReference type="InterPro" id="IPR003660">
    <property type="entry name" value="HAMP_dom"/>
</dbReference>
<dbReference type="Gene3D" id="6.10.340.10">
    <property type="match status" value="1"/>
</dbReference>
<gene>
    <name evidence="4" type="ORF">Q3M24_17670</name>
</gene>
<evidence type="ECO:0000256" key="1">
    <source>
        <dbReference type="SAM" id="MobiDB-lite"/>
    </source>
</evidence>
<feature type="region of interest" description="Disordered" evidence="1">
    <location>
        <begin position="64"/>
        <end position="99"/>
    </location>
</feature>
<dbReference type="KEGG" id="eaj:Q3M24_17670"/>
<dbReference type="SUPFAM" id="SSF158472">
    <property type="entry name" value="HAMP domain-like"/>
    <property type="match status" value="1"/>
</dbReference>
<evidence type="ECO:0000259" key="3">
    <source>
        <dbReference type="PROSITE" id="PS50885"/>
    </source>
</evidence>
<dbReference type="CDD" id="cd06225">
    <property type="entry name" value="HAMP"/>
    <property type="match status" value="1"/>
</dbReference>
<organism evidence="4">
    <name type="scientific">Candidatus Electrothrix aestuarii</name>
    <dbReference type="NCBI Taxonomy" id="3062594"/>
    <lineage>
        <taxon>Bacteria</taxon>
        <taxon>Pseudomonadati</taxon>
        <taxon>Thermodesulfobacteriota</taxon>
        <taxon>Desulfobulbia</taxon>
        <taxon>Desulfobulbales</taxon>
        <taxon>Desulfobulbaceae</taxon>
        <taxon>Candidatus Electrothrix</taxon>
    </lineage>
</organism>
<dbReference type="GO" id="GO:0016020">
    <property type="term" value="C:membrane"/>
    <property type="evidence" value="ECO:0007669"/>
    <property type="project" value="InterPro"/>
</dbReference>
<reference evidence="4" key="1">
    <citation type="journal article" date="2024" name="Syst. Appl. Microbiol.">
        <title>First single-strain enrichments of Electrothrix cable bacteria, description of E. aestuarii sp. nov. and E. rattekaaiensis sp. nov., and proposal of a cable bacteria taxonomy following the rules of the SeqCode.</title>
        <authorList>
            <person name="Plum-Jensen L.E."/>
            <person name="Schramm A."/>
            <person name="Marshall I.P.G."/>
        </authorList>
    </citation>
    <scope>NUCLEOTIDE SEQUENCE</scope>
    <source>
        <strain evidence="4">Rat1</strain>
    </source>
</reference>
<reference evidence="4" key="2">
    <citation type="submission" date="2024-06" db="EMBL/GenBank/DDBJ databases">
        <authorList>
            <person name="Plum-Jensen L.E."/>
            <person name="Schramm A."/>
            <person name="Marshall I.P.G."/>
        </authorList>
    </citation>
    <scope>NUCLEOTIDE SEQUENCE</scope>
    <source>
        <strain evidence="4">Rat1</strain>
    </source>
</reference>
<dbReference type="SMART" id="SM00304">
    <property type="entry name" value="HAMP"/>
    <property type="match status" value="1"/>
</dbReference>
<dbReference type="Pfam" id="PF00672">
    <property type="entry name" value="HAMP"/>
    <property type="match status" value="1"/>
</dbReference>
<sequence>MLVICEDCAKKYSIDEKRIKAPKVKFNCRACGHIIIVEKPKLKKSTSPPAEKLSSTAVFAEHEETNEVASQQEKGQGHGKQADKKENIHQSEKEPSPAVQAALRHSAAAAGKGVPFFFYLLAVMLFGLLLISTVFFHVYFNTIPDVLHDQLELRSLALTESLKGTIHLPLVRKDYLTVNQEVKRISKLPGVAYAAVRNAKGIVVAGFFNNRNSFDNHFAQKVKERGFQPDVLVKNTLPAGQEWSGAKISVGGIFVYDQVTVLPDVGGELHVALQLGDFDRHFFKTLLAPLTVVLLGLFLLSGYIVFVLLDKLVTEPMRSLTNIANRISLGELDLAITSAGPREIRELGAGLERMRHSIKVAMERLKR</sequence>
<dbReference type="GO" id="GO:0007165">
    <property type="term" value="P:signal transduction"/>
    <property type="evidence" value="ECO:0007669"/>
    <property type="project" value="InterPro"/>
</dbReference>
<keyword evidence="2" id="KW-1133">Transmembrane helix</keyword>
<dbReference type="AlphaFoldDB" id="A0AAU8LTB0"/>
<dbReference type="EMBL" id="CP159373">
    <property type="protein sequence ID" value="XCN72120.1"/>
    <property type="molecule type" value="Genomic_DNA"/>
</dbReference>
<feature type="compositionally biased region" description="Basic and acidic residues" evidence="1">
    <location>
        <begin position="80"/>
        <end position="95"/>
    </location>
</feature>
<dbReference type="InterPro" id="IPR011723">
    <property type="entry name" value="Znf/thioredoxin_put"/>
</dbReference>
<dbReference type="Pfam" id="PF13717">
    <property type="entry name" value="Zn_ribbon_4"/>
    <property type="match status" value="1"/>
</dbReference>
<feature type="domain" description="HAMP" evidence="3">
    <location>
        <begin position="311"/>
        <end position="363"/>
    </location>
</feature>